<dbReference type="Gene3D" id="1.20.120.1760">
    <property type="match status" value="1"/>
</dbReference>
<evidence type="ECO:0000256" key="4">
    <source>
        <dbReference type="ARBA" id="ARBA00022989"/>
    </source>
</evidence>
<keyword evidence="2 8" id="KW-0808">Transferase</keyword>
<comment type="subcellular location">
    <subcellularLocation>
        <location evidence="1">Membrane</location>
        <topology evidence="1">Multi-pass membrane protein</topology>
    </subcellularLocation>
</comment>
<keyword evidence="6 9" id="KW-0472">Membrane</keyword>
<protein>
    <recommendedName>
        <fullName evidence="12">CDP-diacylglycerol--inositol 3-phosphatidyltransferase</fullName>
    </recommendedName>
</protein>
<dbReference type="PROSITE" id="PS00379">
    <property type="entry name" value="CDP_ALCOHOL_P_TRANSF"/>
    <property type="match status" value="1"/>
</dbReference>
<dbReference type="EMBL" id="JAIWYP010000007">
    <property type="protein sequence ID" value="KAH3799972.1"/>
    <property type="molecule type" value="Genomic_DNA"/>
</dbReference>
<dbReference type="PANTHER" id="PTHR15362:SF13">
    <property type="entry name" value="SI:CH1073-145M9.1"/>
    <property type="match status" value="1"/>
</dbReference>
<dbReference type="GO" id="GO:0016020">
    <property type="term" value="C:membrane"/>
    <property type="evidence" value="ECO:0007669"/>
    <property type="project" value="UniProtKB-SubCell"/>
</dbReference>
<dbReference type="PANTHER" id="PTHR15362">
    <property type="entry name" value="PHOSPHATIDYLINOSITOL SYNTHASE"/>
    <property type="match status" value="1"/>
</dbReference>
<evidence type="ECO:0008006" key="12">
    <source>
        <dbReference type="Google" id="ProtNLM"/>
    </source>
</evidence>
<comment type="similarity">
    <text evidence="8">Belongs to the CDP-alcohol phosphatidyltransferase class-I family.</text>
</comment>
<dbReference type="InterPro" id="IPR043130">
    <property type="entry name" value="CDP-OH_PTrfase_TM_dom"/>
</dbReference>
<evidence type="ECO:0000313" key="10">
    <source>
        <dbReference type="EMBL" id="KAH3799972.1"/>
    </source>
</evidence>
<evidence type="ECO:0000256" key="8">
    <source>
        <dbReference type="RuleBase" id="RU003750"/>
    </source>
</evidence>
<feature type="transmembrane region" description="Helical" evidence="9">
    <location>
        <begin position="149"/>
        <end position="174"/>
    </location>
</feature>
<name>A0A9D4J9I7_DREPO</name>
<dbReference type="AlphaFoldDB" id="A0A9D4J9I7"/>
<reference evidence="10" key="2">
    <citation type="submission" date="2020-11" db="EMBL/GenBank/DDBJ databases">
        <authorList>
            <person name="McCartney M.A."/>
            <person name="Auch B."/>
            <person name="Kono T."/>
            <person name="Mallez S."/>
            <person name="Becker A."/>
            <person name="Gohl D.M."/>
            <person name="Silverstein K.A.T."/>
            <person name="Koren S."/>
            <person name="Bechman K.B."/>
            <person name="Herman A."/>
            <person name="Abrahante J.E."/>
            <person name="Garbe J."/>
        </authorList>
    </citation>
    <scope>NUCLEOTIDE SEQUENCE</scope>
    <source>
        <strain evidence="10">Duluth1</strain>
        <tissue evidence="10">Whole animal</tissue>
    </source>
</reference>
<evidence type="ECO:0000256" key="7">
    <source>
        <dbReference type="ARBA" id="ARBA00023264"/>
    </source>
</evidence>
<evidence type="ECO:0000256" key="9">
    <source>
        <dbReference type="SAM" id="Phobius"/>
    </source>
</evidence>
<comment type="caution">
    <text evidence="10">The sequence shown here is derived from an EMBL/GenBank/DDBJ whole genome shotgun (WGS) entry which is preliminary data.</text>
</comment>
<keyword evidence="5" id="KW-0443">Lipid metabolism</keyword>
<sequence length="260" mass="29831">MDLQNERRKSNKSHSPHRKGNTTHVLLYIPNIIDYFRILFLCLFCYVARTDRCAAALCYFVSFALDELDGNLARYLGQTSEFGMLLDILIDEASVTALCHVLATLYPVYILAFQMFSILDFCGQWSVYHFAARFRNNDYKHQDNWLTKIYFNSYVPNLFWVYGNHVFLLALYLGHGDPGPTVPIAGWQVGLWNLLAYLSAPWAVSRLCIMLVTLFDRMYRLALMQHRSSSQGGGDVNGHLTRMTNGMNGAHIQRLHANDD</sequence>
<keyword evidence="11" id="KW-1185">Reference proteome</keyword>
<dbReference type="GO" id="GO:0016780">
    <property type="term" value="F:phosphotransferase activity, for other substituted phosphate groups"/>
    <property type="evidence" value="ECO:0007669"/>
    <property type="project" value="InterPro"/>
</dbReference>
<gene>
    <name evidence="10" type="ORF">DPMN_153596</name>
</gene>
<dbReference type="GO" id="GO:0008654">
    <property type="term" value="P:phospholipid biosynthetic process"/>
    <property type="evidence" value="ECO:0007669"/>
    <property type="project" value="InterPro"/>
</dbReference>
<accession>A0A9D4J9I7</accession>
<proteinExistence type="inferred from homology"/>
<evidence type="ECO:0000256" key="1">
    <source>
        <dbReference type="ARBA" id="ARBA00004141"/>
    </source>
</evidence>
<keyword evidence="3 9" id="KW-0812">Transmembrane</keyword>
<evidence type="ECO:0000313" key="11">
    <source>
        <dbReference type="Proteomes" id="UP000828390"/>
    </source>
</evidence>
<organism evidence="10 11">
    <name type="scientific">Dreissena polymorpha</name>
    <name type="common">Zebra mussel</name>
    <name type="synonym">Mytilus polymorpha</name>
    <dbReference type="NCBI Taxonomy" id="45954"/>
    <lineage>
        <taxon>Eukaryota</taxon>
        <taxon>Metazoa</taxon>
        <taxon>Spiralia</taxon>
        <taxon>Lophotrochozoa</taxon>
        <taxon>Mollusca</taxon>
        <taxon>Bivalvia</taxon>
        <taxon>Autobranchia</taxon>
        <taxon>Heteroconchia</taxon>
        <taxon>Euheterodonta</taxon>
        <taxon>Imparidentia</taxon>
        <taxon>Neoheterodontei</taxon>
        <taxon>Myida</taxon>
        <taxon>Dreissenoidea</taxon>
        <taxon>Dreissenidae</taxon>
        <taxon>Dreissena</taxon>
    </lineage>
</organism>
<evidence type="ECO:0000256" key="5">
    <source>
        <dbReference type="ARBA" id="ARBA00023098"/>
    </source>
</evidence>
<dbReference type="Pfam" id="PF01066">
    <property type="entry name" value="CDP-OH_P_transf"/>
    <property type="match status" value="1"/>
</dbReference>
<keyword evidence="7" id="KW-1208">Phospholipid metabolism</keyword>
<reference evidence="10" key="1">
    <citation type="journal article" date="2019" name="bioRxiv">
        <title>The Genome of the Zebra Mussel, Dreissena polymorpha: A Resource for Invasive Species Research.</title>
        <authorList>
            <person name="McCartney M.A."/>
            <person name="Auch B."/>
            <person name="Kono T."/>
            <person name="Mallez S."/>
            <person name="Zhang Y."/>
            <person name="Obille A."/>
            <person name="Becker A."/>
            <person name="Abrahante J.E."/>
            <person name="Garbe J."/>
            <person name="Badalamenti J.P."/>
            <person name="Herman A."/>
            <person name="Mangelson H."/>
            <person name="Liachko I."/>
            <person name="Sullivan S."/>
            <person name="Sone E.D."/>
            <person name="Koren S."/>
            <person name="Silverstein K.A.T."/>
            <person name="Beckman K.B."/>
            <person name="Gohl D.M."/>
        </authorList>
    </citation>
    <scope>NUCLEOTIDE SEQUENCE</scope>
    <source>
        <strain evidence="10">Duluth1</strain>
        <tissue evidence="10">Whole animal</tissue>
    </source>
</reference>
<dbReference type="Proteomes" id="UP000828390">
    <property type="component" value="Unassembled WGS sequence"/>
</dbReference>
<dbReference type="OrthoDB" id="10251079at2759"/>
<feature type="transmembrane region" description="Helical" evidence="9">
    <location>
        <begin position="109"/>
        <end position="128"/>
    </location>
</feature>
<dbReference type="InterPro" id="IPR000462">
    <property type="entry name" value="CDP-OH_P_trans"/>
</dbReference>
<evidence type="ECO:0000256" key="2">
    <source>
        <dbReference type="ARBA" id="ARBA00022679"/>
    </source>
</evidence>
<keyword evidence="4 9" id="KW-1133">Transmembrane helix</keyword>
<dbReference type="InterPro" id="IPR048254">
    <property type="entry name" value="CDP_ALCOHOL_P_TRANSF_CS"/>
</dbReference>
<evidence type="ECO:0000256" key="3">
    <source>
        <dbReference type="ARBA" id="ARBA00022692"/>
    </source>
</evidence>
<evidence type="ECO:0000256" key="6">
    <source>
        <dbReference type="ARBA" id="ARBA00023136"/>
    </source>
</evidence>
<feature type="transmembrane region" description="Helical" evidence="9">
    <location>
        <begin position="194"/>
        <end position="215"/>
    </location>
</feature>
<feature type="transmembrane region" description="Helical" evidence="9">
    <location>
        <begin position="25"/>
        <end position="47"/>
    </location>
</feature>